<dbReference type="OrthoDB" id="9773948at2"/>
<dbReference type="CDD" id="cd11716">
    <property type="entry name" value="THUMP_ThiI"/>
    <property type="match status" value="1"/>
</dbReference>
<dbReference type="InterPro" id="IPR050102">
    <property type="entry name" value="tRNA_sulfurtransferase_ThiI"/>
</dbReference>
<dbReference type="GO" id="GO:0009228">
    <property type="term" value="P:thiamine biosynthetic process"/>
    <property type="evidence" value="ECO:0007669"/>
    <property type="project" value="UniProtKB-KW"/>
</dbReference>
<comment type="caution">
    <text evidence="21">The sequence shown here is derived from an EMBL/GenBank/DDBJ whole genome shotgun (WGS) entry which is preliminary data.</text>
</comment>
<keyword evidence="3 19" id="KW-0963">Cytoplasm</keyword>
<comment type="pathway">
    <text evidence="2 19">Cofactor biosynthesis; thiamine diphosphate biosynthesis.</text>
</comment>
<dbReference type="SMART" id="SM00981">
    <property type="entry name" value="THUMP"/>
    <property type="match status" value="1"/>
</dbReference>
<dbReference type="EMBL" id="QVFD01000002">
    <property type="protein sequence ID" value="RGC50478.1"/>
    <property type="molecule type" value="Genomic_DNA"/>
</dbReference>
<keyword evidence="9 19" id="KW-0784">Thiamine biosynthesis</keyword>
<feature type="binding site" evidence="19">
    <location>
        <begin position="212"/>
        <end position="213"/>
    </location>
    <ligand>
        <name>ATP</name>
        <dbReference type="ChEBI" id="CHEBI:30616"/>
    </ligand>
</feature>
<evidence type="ECO:0000256" key="12">
    <source>
        <dbReference type="ARBA" id="ARBA00058382"/>
    </source>
</evidence>
<dbReference type="InterPro" id="IPR049962">
    <property type="entry name" value="THUMP_ThiI"/>
</dbReference>
<dbReference type="Gene3D" id="3.30.2130.30">
    <property type="match status" value="1"/>
</dbReference>
<evidence type="ECO:0000256" key="1">
    <source>
        <dbReference type="ARBA" id="ARBA00004496"/>
    </source>
</evidence>
<dbReference type="PANTHER" id="PTHR43209:SF1">
    <property type="entry name" value="TRNA SULFURTRANSFERASE"/>
    <property type="match status" value="1"/>
</dbReference>
<dbReference type="GO" id="GO:0002937">
    <property type="term" value="P:tRNA 4-thiouridine biosynthesis"/>
    <property type="evidence" value="ECO:0007669"/>
    <property type="project" value="TreeGrafter"/>
</dbReference>
<dbReference type="InterPro" id="IPR004114">
    <property type="entry name" value="THUMP_dom"/>
</dbReference>
<accession>A0A3E2XRC8</accession>
<evidence type="ECO:0000256" key="18">
    <source>
        <dbReference type="ARBA" id="ARBA00080570"/>
    </source>
</evidence>
<dbReference type="Pfam" id="PF22025">
    <property type="entry name" value="ThiI_fer"/>
    <property type="match status" value="1"/>
</dbReference>
<dbReference type="GO" id="GO:0004810">
    <property type="term" value="F:CCA tRNA nucleotidyltransferase activity"/>
    <property type="evidence" value="ECO:0007669"/>
    <property type="project" value="InterPro"/>
</dbReference>
<feature type="binding site" evidence="19">
    <location>
        <begin position="237"/>
        <end position="238"/>
    </location>
    <ligand>
        <name>ATP</name>
        <dbReference type="ChEBI" id="CHEBI:30616"/>
    </ligand>
</feature>
<evidence type="ECO:0000256" key="17">
    <source>
        <dbReference type="ARBA" id="ARBA00077849"/>
    </source>
</evidence>
<dbReference type="SUPFAM" id="SSF52402">
    <property type="entry name" value="Adenine nucleotide alpha hydrolases-like"/>
    <property type="match status" value="1"/>
</dbReference>
<keyword evidence="8 19" id="KW-0694">RNA-binding</keyword>
<dbReference type="SUPFAM" id="SSF143437">
    <property type="entry name" value="THUMP domain-like"/>
    <property type="match status" value="1"/>
</dbReference>
<evidence type="ECO:0000256" key="8">
    <source>
        <dbReference type="ARBA" id="ARBA00022884"/>
    </source>
</evidence>
<proteinExistence type="inferred from homology"/>
<evidence type="ECO:0000256" key="2">
    <source>
        <dbReference type="ARBA" id="ARBA00004948"/>
    </source>
</evidence>
<dbReference type="InterPro" id="IPR003720">
    <property type="entry name" value="tRNA_STrfase"/>
</dbReference>
<dbReference type="InterPro" id="IPR014729">
    <property type="entry name" value="Rossmann-like_a/b/a_fold"/>
</dbReference>
<feature type="binding site" evidence="19">
    <location>
        <position position="325"/>
    </location>
    <ligand>
        <name>ATP</name>
        <dbReference type="ChEBI" id="CHEBI:30616"/>
    </ligand>
</feature>
<evidence type="ECO:0000313" key="21">
    <source>
        <dbReference type="EMBL" id="RGC50478.1"/>
    </source>
</evidence>
<dbReference type="Pfam" id="PF02568">
    <property type="entry name" value="ThiI"/>
    <property type="match status" value="1"/>
</dbReference>
<dbReference type="InterPro" id="IPR049961">
    <property type="entry name" value="ThiI_N"/>
</dbReference>
<evidence type="ECO:0000256" key="13">
    <source>
        <dbReference type="ARBA" id="ARBA00061472"/>
    </source>
</evidence>
<dbReference type="GO" id="GO:0000049">
    <property type="term" value="F:tRNA binding"/>
    <property type="evidence" value="ECO:0007669"/>
    <property type="project" value="UniProtKB-UniRule"/>
</dbReference>
<dbReference type="InterPro" id="IPR020536">
    <property type="entry name" value="ThiI_AANH"/>
</dbReference>
<evidence type="ECO:0000256" key="9">
    <source>
        <dbReference type="ARBA" id="ARBA00022977"/>
    </source>
</evidence>
<keyword evidence="22" id="KW-1185">Reference proteome</keyword>
<evidence type="ECO:0000256" key="10">
    <source>
        <dbReference type="ARBA" id="ARBA00050570"/>
    </source>
</evidence>
<evidence type="ECO:0000256" key="4">
    <source>
        <dbReference type="ARBA" id="ARBA00022555"/>
    </source>
</evidence>
<feature type="binding site" evidence="19">
    <location>
        <position position="316"/>
    </location>
    <ligand>
        <name>ATP</name>
        <dbReference type="ChEBI" id="CHEBI:30616"/>
    </ligand>
</feature>
<protein>
    <recommendedName>
        <fullName evidence="15 19">Probable tRNA sulfurtransferase</fullName>
        <ecNumber evidence="14 19">2.8.1.4</ecNumber>
    </recommendedName>
    <alternativeName>
        <fullName evidence="16 19">Sulfur carrier protein ThiS sulfurtransferase</fullName>
    </alternativeName>
    <alternativeName>
        <fullName evidence="17 19">Thiamine biosynthesis protein ThiI</fullName>
    </alternativeName>
    <alternativeName>
        <fullName evidence="18 19">tRNA 4-thiouridine synthase</fullName>
    </alternativeName>
</protein>
<dbReference type="Proteomes" id="UP000261231">
    <property type="component" value="Unassembled WGS sequence"/>
</dbReference>
<keyword evidence="5 19" id="KW-0808">Transferase</keyword>
<gene>
    <name evidence="19 21" type="primary">thiI</name>
    <name evidence="21" type="ORF">DW747_03660</name>
</gene>
<dbReference type="HAMAP" id="MF_00021">
    <property type="entry name" value="ThiI"/>
    <property type="match status" value="1"/>
</dbReference>
<sequence length="419" mass="46955">MNAWHSLAGCCRCLDVIRLAAGKEEANVYKAFLIKYGEIGIKGKNRYLFEYALMDQIKFSLRKVDGQFEVTKEQGRVYVEALTEYDYDEVIKALSRVFGIVAICPVVLCDNNEWSNLCQVTGDYMERTYPDQHLSFKVFARRADKSYPKKSMEIGADMGEYLLDRFPDMTVDVHNPDVALNIEVRERTYIYSISIPGPGGMPVGTNGKATLLLSGGIDSPVAGYMIAKRGVKIDAVYFHAPPYTSERAKQKVIDLAKIVAAYAGPINLHVINFTDIQLAIYDKCPHDELTIIMRRYMMKIAEHIALEEGSLGLITGESIGQVASQTMQSLRATNAVCTLPVYRPVIGFDKNDIVEISEKIGAFETSIQPFEDCCTIFVAKHPVTKPNVRAIERSEHHLVDVIDELLKTAIETRETILCE</sequence>
<dbReference type="PANTHER" id="PTHR43209">
    <property type="entry name" value="TRNA SULFURTRANSFERASE"/>
    <property type="match status" value="1"/>
</dbReference>
<evidence type="ECO:0000256" key="14">
    <source>
        <dbReference type="ARBA" id="ARBA00066827"/>
    </source>
</evidence>
<dbReference type="Pfam" id="PF02926">
    <property type="entry name" value="THUMP"/>
    <property type="match status" value="1"/>
</dbReference>
<dbReference type="PROSITE" id="PS51165">
    <property type="entry name" value="THUMP"/>
    <property type="match status" value="1"/>
</dbReference>
<name>A0A3E2XRC8_9FIRM</name>
<evidence type="ECO:0000256" key="15">
    <source>
        <dbReference type="ARBA" id="ARBA00071867"/>
    </source>
</evidence>
<comment type="catalytic activity">
    <reaction evidence="11 19">
        <text>[ThiS sulfur-carrier protein]-C-terminal Gly-Gly-AMP + S-sulfanyl-L-cysteinyl-[cysteine desulfurase] + AH2 = [ThiS sulfur-carrier protein]-C-terminal-Gly-aminoethanethioate + L-cysteinyl-[cysteine desulfurase] + A + AMP + 2 H(+)</text>
        <dbReference type="Rhea" id="RHEA:43340"/>
        <dbReference type="Rhea" id="RHEA-COMP:12157"/>
        <dbReference type="Rhea" id="RHEA-COMP:12158"/>
        <dbReference type="Rhea" id="RHEA-COMP:12910"/>
        <dbReference type="Rhea" id="RHEA-COMP:19908"/>
        <dbReference type="ChEBI" id="CHEBI:13193"/>
        <dbReference type="ChEBI" id="CHEBI:15378"/>
        <dbReference type="ChEBI" id="CHEBI:17499"/>
        <dbReference type="ChEBI" id="CHEBI:29950"/>
        <dbReference type="ChEBI" id="CHEBI:61963"/>
        <dbReference type="ChEBI" id="CHEBI:90618"/>
        <dbReference type="ChEBI" id="CHEBI:232372"/>
        <dbReference type="ChEBI" id="CHEBI:456215"/>
    </reaction>
</comment>
<evidence type="ECO:0000256" key="3">
    <source>
        <dbReference type="ARBA" id="ARBA00022490"/>
    </source>
</evidence>
<dbReference type="GO" id="GO:0140741">
    <property type="term" value="F:tRNA-uracil-4 sulfurtransferase activity"/>
    <property type="evidence" value="ECO:0007669"/>
    <property type="project" value="UniProtKB-EC"/>
</dbReference>
<dbReference type="InterPro" id="IPR054173">
    <property type="entry name" value="ThiI_fer"/>
</dbReference>
<dbReference type="GO" id="GO:0009229">
    <property type="term" value="P:thiamine diphosphate biosynthetic process"/>
    <property type="evidence" value="ECO:0007669"/>
    <property type="project" value="UniProtKB-UniRule"/>
</dbReference>
<dbReference type="AlphaFoldDB" id="A0A3E2XRC8"/>
<dbReference type="CDD" id="cd01712">
    <property type="entry name" value="PPase_ThiI"/>
    <property type="match status" value="1"/>
</dbReference>
<evidence type="ECO:0000256" key="19">
    <source>
        <dbReference type="HAMAP-Rule" id="MF_00021"/>
    </source>
</evidence>
<evidence type="ECO:0000256" key="16">
    <source>
        <dbReference type="ARBA" id="ARBA00075337"/>
    </source>
</evidence>
<reference evidence="21 22" key="1">
    <citation type="submission" date="2018-08" db="EMBL/GenBank/DDBJ databases">
        <title>A genome reference for cultivated species of the human gut microbiota.</title>
        <authorList>
            <person name="Zou Y."/>
            <person name="Xue W."/>
            <person name="Luo G."/>
        </authorList>
    </citation>
    <scope>NUCLEOTIDE SEQUENCE [LARGE SCALE GENOMIC DNA]</scope>
    <source>
        <strain evidence="21 22">AM28-39</strain>
    </source>
</reference>
<feature type="binding site" evidence="19">
    <location>
        <position position="294"/>
    </location>
    <ligand>
        <name>ATP</name>
        <dbReference type="ChEBI" id="CHEBI:30616"/>
    </ligand>
</feature>
<dbReference type="EC" id="2.8.1.4" evidence="14 19"/>
<dbReference type="NCBIfam" id="TIGR00342">
    <property type="entry name" value="tRNA uracil 4-sulfurtransferase ThiI"/>
    <property type="match status" value="1"/>
</dbReference>
<dbReference type="UniPathway" id="UPA00060"/>
<dbReference type="GO" id="GO:0052837">
    <property type="term" value="P:thiazole biosynthetic process"/>
    <property type="evidence" value="ECO:0007669"/>
    <property type="project" value="TreeGrafter"/>
</dbReference>
<evidence type="ECO:0000256" key="7">
    <source>
        <dbReference type="ARBA" id="ARBA00022840"/>
    </source>
</evidence>
<keyword evidence="6 19" id="KW-0547">Nucleotide-binding</keyword>
<evidence type="ECO:0000256" key="5">
    <source>
        <dbReference type="ARBA" id="ARBA00022679"/>
    </source>
</evidence>
<comment type="catalytic activity">
    <reaction evidence="10 19">
        <text>[ThiI sulfur-carrier protein]-S-sulfanyl-L-cysteine + a uridine in tRNA + 2 reduced [2Fe-2S]-[ferredoxin] + ATP + H(+) = [ThiI sulfur-carrier protein]-L-cysteine + a 4-thiouridine in tRNA + 2 oxidized [2Fe-2S]-[ferredoxin] + AMP + diphosphate</text>
        <dbReference type="Rhea" id="RHEA:24176"/>
        <dbReference type="Rhea" id="RHEA-COMP:10000"/>
        <dbReference type="Rhea" id="RHEA-COMP:10001"/>
        <dbReference type="Rhea" id="RHEA-COMP:13337"/>
        <dbReference type="Rhea" id="RHEA-COMP:13338"/>
        <dbReference type="Rhea" id="RHEA-COMP:13339"/>
        <dbReference type="Rhea" id="RHEA-COMP:13340"/>
        <dbReference type="ChEBI" id="CHEBI:15378"/>
        <dbReference type="ChEBI" id="CHEBI:29950"/>
        <dbReference type="ChEBI" id="CHEBI:30616"/>
        <dbReference type="ChEBI" id="CHEBI:33019"/>
        <dbReference type="ChEBI" id="CHEBI:33737"/>
        <dbReference type="ChEBI" id="CHEBI:33738"/>
        <dbReference type="ChEBI" id="CHEBI:61963"/>
        <dbReference type="ChEBI" id="CHEBI:65315"/>
        <dbReference type="ChEBI" id="CHEBI:136798"/>
        <dbReference type="ChEBI" id="CHEBI:456215"/>
        <dbReference type="EC" id="2.8.1.4"/>
    </reaction>
</comment>
<dbReference type="GO" id="GO:0005829">
    <property type="term" value="C:cytosol"/>
    <property type="evidence" value="ECO:0007669"/>
    <property type="project" value="TreeGrafter"/>
</dbReference>
<evidence type="ECO:0000313" key="22">
    <source>
        <dbReference type="Proteomes" id="UP000261231"/>
    </source>
</evidence>
<comment type="similarity">
    <text evidence="13 19">Belongs to the ThiI family.</text>
</comment>
<feature type="domain" description="THUMP" evidence="20">
    <location>
        <begin position="88"/>
        <end position="195"/>
    </location>
</feature>
<comment type="subcellular location">
    <subcellularLocation>
        <location evidence="1 19">Cytoplasm</location>
    </subcellularLocation>
</comment>
<evidence type="ECO:0000259" key="20">
    <source>
        <dbReference type="PROSITE" id="PS51165"/>
    </source>
</evidence>
<dbReference type="GO" id="GO:0005524">
    <property type="term" value="F:ATP binding"/>
    <property type="evidence" value="ECO:0007669"/>
    <property type="project" value="UniProtKB-UniRule"/>
</dbReference>
<keyword evidence="4 19" id="KW-0820">tRNA-binding</keyword>
<comment type="function">
    <text evidence="12 19">Catalyzes the ATP-dependent transfer of a sulfur to tRNA to produce 4-thiouridine in position 8 of tRNAs, which functions as a near-UV photosensor. Also catalyzes the transfer of sulfur to the sulfur carrier protein ThiS, forming ThiS-thiocarboxylate. This is a step in the synthesis of thiazole, in the thiamine biosynthesis pathway. The sulfur is donated as persulfide by IscS.</text>
</comment>
<evidence type="ECO:0000256" key="11">
    <source>
        <dbReference type="ARBA" id="ARBA00052330"/>
    </source>
</evidence>
<evidence type="ECO:0000256" key="6">
    <source>
        <dbReference type="ARBA" id="ARBA00022741"/>
    </source>
</evidence>
<keyword evidence="7 19" id="KW-0067">ATP-binding</keyword>
<dbReference type="Gene3D" id="3.40.50.620">
    <property type="entry name" value="HUPs"/>
    <property type="match status" value="1"/>
</dbReference>
<dbReference type="FunFam" id="3.40.50.620:FF:000053">
    <property type="entry name" value="Probable tRNA sulfurtransferase"/>
    <property type="match status" value="1"/>
</dbReference>
<organism evidence="21 22">
    <name type="scientific">Coprococcus catus</name>
    <dbReference type="NCBI Taxonomy" id="116085"/>
    <lineage>
        <taxon>Bacteria</taxon>
        <taxon>Bacillati</taxon>
        <taxon>Bacillota</taxon>
        <taxon>Clostridia</taxon>
        <taxon>Lachnospirales</taxon>
        <taxon>Lachnospiraceae</taxon>
        <taxon>Coprococcus</taxon>
    </lineage>
</organism>